<dbReference type="GeneID" id="70293712"/>
<dbReference type="EMBL" id="MU251244">
    <property type="protein sequence ID" value="KAG9258049.1"/>
    <property type="molecule type" value="Genomic_DNA"/>
</dbReference>
<evidence type="ECO:0000313" key="3">
    <source>
        <dbReference type="Proteomes" id="UP000887229"/>
    </source>
</evidence>
<reference evidence="2" key="1">
    <citation type="journal article" date="2021" name="IMA Fungus">
        <title>Genomic characterization of three marine fungi, including Emericellopsis atlantica sp. nov. with signatures of a generalist lifestyle and marine biomass degradation.</title>
        <authorList>
            <person name="Hagestad O.C."/>
            <person name="Hou L."/>
            <person name="Andersen J.H."/>
            <person name="Hansen E.H."/>
            <person name="Altermark B."/>
            <person name="Li C."/>
            <person name="Kuhnert E."/>
            <person name="Cox R.J."/>
            <person name="Crous P.W."/>
            <person name="Spatafora J.W."/>
            <person name="Lail K."/>
            <person name="Amirebrahimi M."/>
            <person name="Lipzen A."/>
            <person name="Pangilinan J."/>
            <person name="Andreopoulos W."/>
            <person name="Hayes R.D."/>
            <person name="Ng V."/>
            <person name="Grigoriev I.V."/>
            <person name="Jackson S.A."/>
            <person name="Sutton T.D.S."/>
            <person name="Dobson A.D.W."/>
            <person name="Rama T."/>
        </authorList>
    </citation>
    <scope>NUCLEOTIDE SEQUENCE</scope>
    <source>
        <strain evidence="2">TS7</strain>
    </source>
</reference>
<proteinExistence type="predicted"/>
<evidence type="ECO:0000256" key="1">
    <source>
        <dbReference type="SAM" id="SignalP"/>
    </source>
</evidence>
<keyword evidence="1" id="KW-0732">Signal</keyword>
<feature type="chain" id="PRO_5040386881" evidence="1">
    <location>
        <begin position="19"/>
        <end position="147"/>
    </location>
</feature>
<comment type="caution">
    <text evidence="2">The sequence shown here is derived from an EMBL/GenBank/DDBJ whole genome shotgun (WGS) entry which is preliminary data.</text>
</comment>
<dbReference type="AlphaFoldDB" id="A0A9P7ZTG2"/>
<dbReference type="RefSeq" id="XP_046121973.1">
    <property type="nucleotide sequence ID" value="XM_046262809.1"/>
</dbReference>
<evidence type="ECO:0000313" key="2">
    <source>
        <dbReference type="EMBL" id="KAG9258049.1"/>
    </source>
</evidence>
<organism evidence="2 3">
    <name type="scientific">Emericellopsis atlantica</name>
    <dbReference type="NCBI Taxonomy" id="2614577"/>
    <lineage>
        <taxon>Eukaryota</taxon>
        <taxon>Fungi</taxon>
        <taxon>Dikarya</taxon>
        <taxon>Ascomycota</taxon>
        <taxon>Pezizomycotina</taxon>
        <taxon>Sordariomycetes</taxon>
        <taxon>Hypocreomycetidae</taxon>
        <taxon>Hypocreales</taxon>
        <taxon>Bionectriaceae</taxon>
        <taxon>Emericellopsis</taxon>
    </lineage>
</organism>
<protein>
    <submittedName>
        <fullName evidence="2">Uncharacterized protein</fullName>
    </submittedName>
</protein>
<name>A0A9P7ZTG2_9HYPO</name>
<gene>
    <name evidence="2" type="ORF">F5Z01DRAFT_644978</name>
</gene>
<feature type="signal peptide" evidence="1">
    <location>
        <begin position="1"/>
        <end position="18"/>
    </location>
</feature>
<accession>A0A9P7ZTG2</accession>
<dbReference type="Proteomes" id="UP000887229">
    <property type="component" value="Unassembled WGS sequence"/>
</dbReference>
<keyword evidence="3" id="KW-1185">Reference proteome</keyword>
<sequence>MLGLILRLILRLIQPIYCKHPYLYANMLFLYISSFCIGGRQERKRPTLEASHCNRRAVVAGKGFATTTTLASRRTPADGPTTSLSGQTKENGVTSFSALIEGDDLKKIHTRHIPTRRRGPDIDNLLWLQSRGMCSSWTYCCFSNAKK</sequence>